<evidence type="ECO:0000313" key="2">
    <source>
        <dbReference type="Proteomes" id="UP000647235"/>
    </source>
</evidence>
<organism evidence="1 2">
    <name type="scientific">Dorea hominis</name>
    <dbReference type="NCBI Taxonomy" id="2763040"/>
    <lineage>
        <taxon>Bacteria</taxon>
        <taxon>Bacillati</taxon>
        <taxon>Bacillota</taxon>
        <taxon>Clostridia</taxon>
        <taxon>Lachnospirales</taxon>
        <taxon>Lachnospiraceae</taxon>
        <taxon>Dorea</taxon>
    </lineage>
</organism>
<accession>A0ABR7EY97</accession>
<dbReference type="Proteomes" id="UP000647235">
    <property type="component" value="Unassembled WGS sequence"/>
</dbReference>
<protein>
    <submittedName>
        <fullName evidence="1">Uncharacterized protein</fullName>
    </submittedName>
</protein>
<evidence type="ECO:0000313" key="1">
    <source>
        <dbReference type="EMBL" id="MBC5666305.1"/>
    </source>
</evidence>
<proteinExistence type="predicted"/>
<dbReference type="RefSeq" id="WP_021860328.1">
    <property type="nucleotide sequence ID" value="NZ_JACOOY010000025.1"/>
</dbReference>
<comment type="caution">
    <text evidence="1">The sequence shown here is derived from an EMBL/GenBank/DDBJ whole genome shotgun (WGS) entry which is preliminary data.</text>
</comment>
<sequence length="179" mass="20747">MERKVDVVEDLDGKKTVFIHDILFKGKRTINWGEVERYLKRYVGEIYTVAASNDVVYIGPDLPDEYAHSNYTHILRGTNAKAKANAVQGLPELMEVANGKSYTENYKTKHNTDAMYGWYRYESRFALPVFDANGEITRYNIFNVIMVIRHAKDGKKYLYDIINIKKETSTLFQSEDITQ</sequence>
<reference evidence="1 2" key="1">
    <citation type="submission" date="2020-08" db="EMBL/GenBank/DDBJ databases">
        <title>Genome public.</title>
        <authorList>
            <person name="Liu C."/>
            <person name="Sun Q."/>
        </authorList>
    </citation>
    <scope>NUCLEOTIDE SEQUENCE [LARGE SCALE GENOMIC DNA]</scope>
    <source>
        <strain evidence="1 2">NSJ-36</strain>
    </source>
</reference>
<name>A0ABR7EY97_9FIRM</name>
<keyword evidence="2" id="KW-1185">Reference proteome</keyword>
<gene>
    <name evidence="1" type="ORF">H8S07_13820</name>
</gene>
<dbReference type="EMBL" id="JACOOY010000025">
    <property type="protein sequence ID" value="MBC5666305.1"/>
    <property type="molecule type" value="Genomic_DNA"/>
</dbReference>